<protein>
    <submittedName>
        <fullName evidence="1">Uncharacterized protein</fullName>
    </submittedName>
</protein>
<dbReference type="EMBL" id="LNRQ01000003">
    <property type="protein sequence ID" value="KZN00603.1"/>
    <property type="molecule type" value="Genomic_DNA"/>
</dbReference>
<sequence>MRIQEGGLSLLPPDLPNETDRSRYRLQVKDDLSLIELCIKQYRVHPEHRFLSLTRIRYASGLYSLNKSDILWVDRQIHVLTAFKLYIDPGITHK</sequence>
<accession>A0A162AG45</accession>
<proteinExistence type="predicted"/>
<reference evidence="1" key="1">
    <citation type="journal article" date="2016" name="Nat. Genet.">
        <title>A high-quality carrot genome assembly provides new insights into carotenoid accumulation and asterid genome evolution.</title>
        <authorList>
            <person name="Iorizzo M."/>
            <person name="Ellison S."/>
            <person name="Senalik D."/>
            <person name="Zeng P."/>
            <person name="Satapoomin P."/>
            <person name="Huang J."/>
            <person name="Bowman M."/>
            <person name="Iovene M."/>
            <person name="Sanseverino W."/>
            <person name="Cavagnaro P."/>
            <person name="Yildiz M."/>
            <person name="Macko-Podgorni A."/>
            <person name="Moranska E."/>
            <person name="Grzebelus E."/>
            <person name="Grzebelus D."/>
            <person name="Ashrafi H."/>
            <person name="Zheng Z."/>
            <person name="Cheng S."/>
            <person name="Spooner D."/>
            <person name="Van Deynze A."/>
            <person name="Simon P."/>
        </authorList>
    </citation>
    <scope>NUCLEOTIDE SEQUENCE [LARGE SCALE GENOMIC DNA]</scope>
    <source>
        <tissue evidence="1">Leaf</tissue>
    </source>
</reference>
<organism evidence="1">
    <name type="scientific">Daucus carota subsp. sativus</name>
    <name type="common">Carrot</name>
    <dbReference type="NCBI Taxonomy" id="79200"/>
    <lineage>
        <taxon>Eukaryota</taxon>
        <taxon>Viridiplantae</taxon>
        <taxon>Streptophyta</taxon>
        <taxon>Embryophyta</taxon>
        <taxon>Tracheophyta</taxon>
        <taxon>Spermatophyta</taxon>
        <taxon>Magnoliopsida</taxon>
        <taxon>eudicotyledons</taxon>
        <taxon>Gunneridae</taxon>
        <taxon>Pentapetalae</taxon>
        <taxon>asterids</taxon>
        <taxon>campanulids</taxon>
        <taxon>Apiales</taxon>
        <taxon>Apiaceae</taxon>
        <taxon>Apioideae</taxon>
        <taxon>Scandiceae</taxon>
        <taxon>Daucinae</taxon>
        <taxon>Daucus</taxon>
        <taxon>Daucus sect. Daucus</taxon>
    </lineage>
</organism>
<dbReference type="Gramene" id="KZN00603">
    <property type="protein sequence ID" value="KZN00603"/>
    <property type="gene ID" value="DCAR_009357"/>
</dbReference>
<evidence type="ECO:0000313" key="1">
    <source>
        <dbReference type="EMBL" id="KZN00603.1"/>
    </source>
</evidence>
<dbReference type="AlphaFoldDB" id="A0A162AG45"/>
<name>A0A162AG45_DAUCS</name>
<gene>
    <name evidence="1" type="ORF">DCAR_009357</name>
</gene>
<comment type="caution">
    <text evidence="1">The sequence shown here is derived from an EMBL/GenBank/DDBJ whole genome shotgun (WGS) entry which is preliminary data.</text>
</comment>